<dbReference type="OMA" id="VEYQMMP"/>
<dbReference type="InParanoid" id="A0C583"/>
<dbReference type="OrthoDB" id="309673at2759"/>
<dbReference type="HOGENOM" id="CLU_1279823_0_0_1"/>
<evidence type="ECO:0000313" key="2">
    <source>
        <dbReference type="EMBL" id="CAK65950.1"/>
    </source>
</evidence>
<protein>
    <submittedName>
        <fullName evidence="2">Uncharacterized protein</fullName>
    </submittedName>
</protein>
<dbReference type="GeneID" id="5019132"/>
<dbReference type="KEGG" id="ptm:GSPATT00006449001"/>
<name>A0C583_PARTE</name>
<keyword evidence="3" id="KW-1185">Reference proteome</keyword>
<evidence type="ECO:0000256" key="1">
    <source>
        <dbReference type="SAM" id="MobiDB-lite"/>
    </source>
</evidence>
<proteinExistence type="predicted"/>
<dbReference type="Proteomes" id="UP000000600">
    <property type="component" value="Unassembled WGS sequence"/>
</dbReference>
<sequence length="216" mass="25588">MLLNLKLGTQILKIVKQQYLRNPLSTKIKFVVFNLIALGDINVPLQLNDIKSLNLQSYPNVIPHNFIEYFMNQSEILDVIKQMEEDCKFISDITEVSLTSKVVEYQMMPNHKHLLTEHLNTRSMQQIPLKIQPKDPPDSPKEIKYFKSEFCIRSTNPQMDSRRKQLFQPHRGISQRYYSESQRRSNLKSALKNKRNHSLFRAQKSVRFRIDNHQKF</sequence>
<feature type="region of interest" description="Disordered" evidence="1">
    <location>
        <begin position="159"/>
        <end position="184"/>
    </location>
</feature>
<accession>A0C583</accession>
<dbReference type="RefSeq" id="XP_001433347.1">
    <property type="nucleotide sequence ID" value="XM_001433310.1"/>
</dbReference>
<gene>
    <name evidence="2" type="ORF">GSPATT00006449001</name>
</gene>
<dbReference type="EMBL" id="CT868041">
    <property type="protein sequence ID" value="CAK65950.1"/>
    <property type="molecule type" value="Genomic_DNA"/>
</dbReference>
<evidence type="ECO:0000313" key="3">
    <source>
        <dbReference type="Proteomes" id="UP000000600"/>
    </source>
</evidence>
<reference evidence="2 3" key="1">
    <citation type="journal article" date="2006" name="Nature">
        <title>Global trends of whole-genome duplications revealed by the ciliate Paramecium tetraurelia.</title>
        <authorList>
            <consortium name="Genoscope"/>
            <person name="Aury J.-M."/>
            <person name="Jaillon O."/>
            <person name="Duret L."/>
            <person name="Noel B."/>
            <person name="Jubin C."/>
            <person name="Porcel B.M."/>
            <person name="Segurens B."/>
            <person name="Daubin V."/>
            <person name="Anthouard V."/>
            <person name="Aiach N."/>
            <person name="Arnaiz O."/>
            <person name="Billaut A."/>
            <person name="Beisson J."/>
            <person name="Blanc I."/>
            <person name="Bouhouche K."/>
            <person name="Camara F."/>
            <person name="Duharcourt S."/>
            <person name="Guigo R."/>
            <person name="Gogendeau D."/>
            <person name="Katinka M."/>
            <person name="Keller A.-M."/>
            <person name="Kissmehl R."/>
            <person name="Klotz C."/>
            <person name="Koll F."/>
            <person name="Le Moue A."/>
            <person name="Lepere C."/>
            <person name="Malinsky S."/>
            <person name="Nowacki M."/>
            <person name="Nowak J.K."/>
            <person name="Plattner H."/>
            <person name="Poulain J."/>
            <person name="Ruiz F."/>
            <person name="Serrano V."/>
            <person name="Zagulski M."/>
            <person name="Dessen P."/>
            <person name="Betermier M."/>
            <person name="Weissenbach J."/>
            <person name="Scarpelli C."/>
            <person name="Schachter V."/>
            <person name="Sperling L."/>
            <person name="Meyer E."/>
            <person name="Cohen J."/>
            <person name="Wincker P."/>
        </authorList>
    </citation>
    <scope>NUCLEOTIDE SEQUENCE [LARGE SCALE GENOMIC DNA]</scope>
    <source>
        <strain evidence="2 3">Stock d4-2</strain>
    </source>
</reference>
<dbReference type="AlphaFoldDB" id="A0C583"/>
<organism evidence="2 3">
    <name type="scientific">Paramecium tetraurelia</name>
    <dbReference type="NCBI Taxonomy" id="5888"/>
    <lineage>
        <taxon>Eukaryota</taxon>
        <taxon>Sar</taxon>
        <taxon>Alveolata</taxon>
        <taxon>Ciliophora</taxon>
        <taxon>Intramacronucleata</taxon>
        <taxon>Oligohymenophorea</taxon>
        <taxon>Peniculida</taxon>
        <taxon>Parameciidae</taxon>
        <taxon>Paramecium</taxon>
    </lineage>
</organism>